<keyword evidence="2" id="KW-0479">Metal-binding</keyword>
<dbReference type="Pfam" id="PF02892">
    <property type="entry name" value="zf-BED"/>
    <property type="match status" value="1"/>
</dbReference>
<accession>A0A556VCN9</accession>
<feature type="region of interest" description="Disordered" evidence="8">
    <location>
        <begin position="845"/>
        <end position="879"/>
    </location>
</feature>
<protein>
    <submittedName>
        <fullName evidence="10">Laminin subunit alpha-2</fullName>
    </submittedName>
</protein>
<feature type="compositionally biased region" description="Basic and acidic residues" evidence="8">
    <location>
        <begin position="701"/>
        <end position="712"/>
    </location>
</feature>
<proteinExistence type="inferred from homology"/>
<evidence type="ECO:0000256" key="3">
    <source>
        <dbReference type="ARBA" id="ARBA00022771"/>
    </source>
</evidence>
<gene>
    <name evidence="10" type="ORF">Baya_15800</name>
</gene>
<evidence type="ECO:0000313" key="10">
    <source>
        <dbReference type="EMBL" id="TTL88692.1"/>
    </source>
</evidence>
<evidence type="ECO:0000313" key="11">
    <source>
        <dbReference type="Proteomes" id="UP000319801"/>
    </source>
</evidence>
<evidence type="ECO:0000256" key="4">
    <source>
        <dbReference type="ARBA" id="ARBA00022833"/>
    </source>
</evidence>
<organism evidence="10 11">
    <name type="scientific">Bagarius yarrelli</name>
    <name type="common">Goonch</name>
    <name type="synonym">Bagrus yarrelli</name>
    <dbReference type="NCBI Taxonomy" id="175774"/>
    <lineage>
        <taxon>Eukaryota</taxon>
        <taxon>Metazoa</taxon>
        <taxon>Chordata</taxon>
        <taxon>Craniata</taxon>
        <taxon>Vertebrata</taxon>
        <taxon>Euteleostomi</taxon>
        <taxon>Actinopterygii</taxon>
        <taxon>Neopterygii</taxon>
        <taxon>Teleostei</taxon>
        <taxon>Ostariophysi</taxon>
        <taxon>Siluriformes</taxon>
        <taxon>Sisoridae</taxon>
        <taxon>Sisorinae</taxon>
        <taxon>Bagarius</taxon>
    </lineage>
</organism>
<dbReference type="PANTHER" id="PTHR19212:SF0">
    <property type="entry name" value="LD07988P"/>
    <property type="match status" value="1"/>
</dbReference>
<sequence length="1020" mass="119376">MSSVSARAEELPLRPLLFAAGAATTAVSIYCYTKLRDGQKSREQKNKTFSKGVTEAEERIQKLLLSITQLEDRVWELEELLCEAHRDCDMNIKKAVKTITQLEDERFELLKQVMTLRDTVQDMGTQLTETHLECDNLINFFLAEVEEEHRKALETIAHLEVEKFDLKDQVKTLKDTLQDMEDSFVETNLACDELMKAYSLLREEKDELEKTLIHSEKLKKEQEQEAYIILQEEYDELKELQKVSLAKAEEKHLKALKTIAQLTEEKSDLTKQVQTLRKILQDIEKRLIETNLKCDELMNEHEREQKAYSILQEEYNELRKTLIHCEELRKISLVEAEEKHQKTMGTIAQLKTEKCDLTNQVKTLRDTVEDMKTQLIKANLECKNVMNDCEQQQKDYHILQEEYGELEKTLFHNEELQKVSLEKHQKALEIITKMEEERFNLSNQVMTLKETVQDMGNQLFETNLEFDELMNEHEREQEAYNILQKKYNELKKTLNHSEEFQKEAEKKHQKDLDTITQLEEEKTDLLNQVKTLGDTMQFMGNQLVETHSQYDELMKVSVDEAEKKHQKDVETITELKAERTELTNQVKTLRDKMKDITYLICVTQKQCDQLTRKFERQRGAHSRLHDENDELKKTLKDTEDFLKISLSEAVEKHQKAVKTIAQLEAERSELTKQLETLRLTVQDMGNKISETNGVCEESTDERESHRSLQSEHRVRKEKLKHCEESSVVLTVMMDEQQVEVPAEVGDAEMDGAIRGILCAAAGETATEGEASGCEGEGRGPQEGSPVPTQTPTSRKWSAVWVHYRKVDQENKALCLLCMEKIQHQSSTSNLIRHLQNKHPTEYAQLEEHSQKRPLKRKNEDPDFIPATSPKTRAVPASRIIPSPLSGGLTVVDWSDGRRILERERELTEALRRVQQEEGRSLQQQRALMQQVRELDAERRVLESQKREQEDEHHRLKREKEELETVRLELEKEKEDLQKEREDLFKAKEEFRKEREELERQRQELHREGHIQGQVSEFYSC</sequence>
<feature type="region of interest" description="Disordered" evidence="8">
    <location>
        <begin position="942"/>
        <end position="961"/>
    </location>
</feature>
<keyword evidence="5 7" id="KW-0175">Coiled coil</keyword>
<dbReference type="AlphaFoldDB" id="A0A556VCN9"/>
<dbReference type="SMART" id="SM00614">
    <property type="entry name" value="ZnF_BED"/>
    <property type="match status" value="1"/>
</dbReference>
<feature type="coiled-coil region" evidence="7">
    <location>
        <begin position="53"/>
        <end position="592"/>
    </location>
</feature>
<reference evidence="10 11" key="1">
    <citation type="journal article" date="2019" name="Genome Biol. Evol.">
        <title>Whole-Genome Sequencing of the Giant Devil Catfish, Bagarius yarrelli.</title>
        <authorList>
            <person name="Jiang W."/>
            <person name="Lv Y."/>
            <person name="Cheng L."/>
            <person name="Yang K."/>
            <person name="Chao B."/>
            <person name="Wang X."/>
            <person name="Li Y."/>
            <person name="Pan X."/>
            <person name="You X."/>
            <person name="Zhang Y."/>
            <person name="Yang J."/>
            <person name="Li J."/>
            <person name="Zhang X."/>
            <person name="Liu S."/>
            <person name="Sun C."/>
            <person name="Yang J."/>
            <person name="Shi Q."/>
        </authorList>
    </citation>
    <scope>NUCLEOTIDE SEQUENCE [LARGE SCALE GENOMIC DNA]</scope>
    <source>
        <strain evidence="10">JWS20170419001</strain>
        <tissue evidence="10">Muscle</tissue>
    </source>
</reference>
<feature type="region of interest" description="Disordered" evidence="8">
    <location>
        <begin position="693"/>
        <end position="712"/>
    </location>
</feature>
<name>A0A556VCN9_BAGYA</name>
<dbReference type="Gene3D" id="1.20.5.4090">
    <property type="match status" value="8"/>
</dbReference>
<dbReference type="Proteomes" id="UP000319801">
    <property type="component" value="Unassembled WGS sequence"/>
</dbReference>
<keyword evidence="4" id="KW-0862">Zinc</keyword>
<dbReference type="OrthoDB" id="1607513at2759"/>
<feature type="domain" description="BED-type" evidence="9">
    <location>
        <begin position="794"/>
        <end position="845"/>
    </location>
</feature>
<comment type="caution">
    <text evidence="10">The sequence shown here is derived from an EMBL/GenBank/DDBJ whole genome shotgun (WGS) entry which is preliminary data.</text>
</comment>
<keyword evidence="3 6" id="KW-0863">Zinc-finger</keyword>
<evidence type="ECO:0000259" key="9">
    <source>
        <dbReference type="PROSITE" id="PS50808"/>
    </source>
</evidence>
<dbReference type="EMBL" id="VCAZ01000237">
    <property type="protein sequence ID" value="TTL88692.1"/>
    <property type="molecule type" value="Genomic_DNA"/>
</dbReference>
<keyword evidence="11" id="KW-1185">Reference proteome</keyword>
<evidence type="ECO:0000256" key="1">
    <source>
        <dbReference type="ARBA" id="ARBA00008275"/>
    </source>
</evidence>
<dbReference type="InterPro" id="IPR036236">
    <property type="entry name" value="Znf_C2H2_sf"/>
</dbReference>
<dbReference type="GO" id="GO:0008270">
    <property type="term" value="F:zinc ion binding"/>
    <property type="evidence" value="ECO:0007669"/>
    <property type="project" value="UniProtKB-KW"/>
</dbReference>
<evidence type="ECO:0000256" key="5">
    <source>
        <dbReference type="ARBA" id="ARBA00023054"/>
    </source>
</evidence>
<comment type="similarity">
    <text evidence="1">Belongs to the LRRFIP family.</text>
</comment>
<dbReference type="GO" id="GO:0003677">
    <property type="term" value="F:DNA binding"/>
    <property type="evidence" value="ECO:0007669"/>
    <property type="project" value="InterPro"/>
</dbReference>
<dbReference type="Pfam" id="PF09738">
    <property type="entry name" value="LRRFIP"/>
    <property type="match status" value="2"/>
</dbReference>
<dbReference type="InterPro" id="IPR003656">
    <property type="entry name" value="Znf_BED"/>
</dbReference>
<dbReference type="GO" id="GO:0006355">
    <property type="term" value="P:regulation of DNA-templated transcription"/>
    <property type="evidence" value="ECO:0007669"/>
    <property type="project" value="InterPro"/>
</dbReference>
<evidence type="ECO:0000256" key="2">
    <source>
        <dbReference type="ARBA" id="ARBA00022723"/>
    </source>
</evidence>
<dbReference type="PROSITE" id="PS50808">
    <property type="entry name" value="ZF_BED"/>
    <property type="match status" value="1"/>
</dbReference>
<feature type="coiled-coil region" evidence="7">
    <location>
        <begin position="646"/>
        <end position="687"/>
    </location>
</feature>
<dbReference type="PANTHER" id="PTHR19212">
    <property type="entry name" value="LEUCINE RICH REPEAT IN FLII INTERACTING PROTEIN"/>
    <property type="match status" value="1"/>
</dbReference>
<dbReference type="SUPFAM" id="SSF57667">
    <property type="entry name" value="beta-beta-alpha zinc fingers"/>
    <property type="match status" value="1"/>
</dbReference>
<dbReference type="InterPro" id="IPR019139">
    <property type="entry name" value="LRRFIP1/2"/>
</dbReference>
<feature type="region of interest" description="Disordered" evidence="8">
    <location>
        <begin position="767"/>
        <end position="793"/>
    </location>
</feature>
<feature type="compositionally biased region" description="Basic and acidic residues" evidence="8">
    <location>
        <begin position="845"/>
        <end position="860"/>
    </location>
</feature>
<evidence type="ECO:0000256" key="7">
    <source>
        <dbReference type="SAM" id="Coils"/>
    </source>
</evidence>
<evidence type="ECO:0000256" key="6">
    <source>
        <dbReference type="PROSITE-ProRule" id="PRU00027"/>
    </source>
</evidence>
<evidence type="ECO:0000256" key="8">
    <source>
        <dbReference type="SAM" id="MobiDB-lite"/>
    </source>
</evidence>